<evidence type="ECO:0008006" key="4">
    <source>
        <dbReference type="Google" id="ProtNLM"/>
    </source>
</evidence>
<evidence type="ECO:0000313" key="2">
    <source>
        <dbReference type="EMBL" id="MDM5263162.1"/>
    </source>
</evidence>
<reference evidence="2" key="1">
    <citation type="submission" date="2023-01" db="EMBL/GenBank/DDBJ databases">
        <title>Sulfurovum sp. XTW-4 genome assembly.</title>
        <authorList>
            <person name="Wang J."/>
        </authorList>
    </citation>
    <scope>NUCLEOTIDE SEQUENCE</scope>
    <source>
        <strain evidence="2">XTW-4</strain>
    </source>
</reference>
<feature type="chain" id="PRO_5047177749" description="Lipoprotein" evidence="1">
    <location>
        <begin position="21"/>
        <end position="162"/>
    </location>
</feature>
<dbReference type="PROSITE" id="PS51257">
    <property type="entry name" value="PROKAR_LIPOPROTEIN"/>
    <property type="match status" value="1"/>
</dbReference>
<feature type="signal peptide" evidence="1">
    <location>
        <begin position="1"/>
        <end position="20"/>
    </location>
</feature>
<organism evidence="2 3">
    <name type="scientific">Sulfurovum xiamenensis</name>
    <dbReference type="NCBI Taxonomy" id="3019066"/>
    <lineage>
        <taxon>Bacteria</taxon>
        <taxon>Pseudomonadati</taxon>
        <taxon>Campylobacterota</taxon>
        <taxon>Epsilonproteobacteria</taxon>
        <taxon>Campylobacterales</taxon>
        <taxon>Sulfurovaceae</taxon>
        <taxon>Sulfurovum</taxon>
    </lineage>
</organism>
<proteinExistence type="predicted"/>
<evidence type="ECO:0000313" key="3">
    <source>
        <dbReference type="Proteomes" id="UP001169066"/>
    </source>
</evidence>
<accession>A0ABT7QPY9</accession>
<dbReference type="RefSeq" id="WP_289401271.1">
    <property type="nucleotide sequence ID" value="NZ_JAQIBC010000001.1"/>
</dbReference>
<dbReference type="Proteomes" id="UP001169066">
    <property type="component" value="Unassembled WGS sequence"/>
</dbReference>
<dbReference type="EMBL" id="JAQIBC010000001">
    <property type="protein sequence ID" value="MDM5263162.1"/>
    <property type="molecule type" value="Genomic_DNA"/>
</dbReference>
<comment type="caution">
    <text evidence="2">The sequence shown here is derived from an EMBL/GenBank/DDBJ whole genome shotgun (WGS) entry which is preliminary data.</text>
</comment>
<evidence type="ECO:0000256" key="1">
    <source>
        <dbReference type="SAM" id="SignalP"/>
    </source>
</evidence>
<protein>
    <recommendedName>
        <fullName evidence="4">Lipoprotein</fullName>
    </recommendedName>
</protein>
<name>A0ABT7QPY9_9BACT</name>
<sequence>MNFKRTFSIFIMGFLLSACASKEYVQQNSAYIMFKTPTFKYADMGFIYENEEEIKIEIYGAGQALMSLEISETSVCMSLLECMGKRDFNQKVLSAMYPEDLLENIFRGRALFHGMGLEKKGDGFTQKIVKKDKYNIDYSVLNQQIIFRDTINSILIQVKKQY</sequence>
<keyword evidence="1" id="KW-0732">Signal</keyword>
<gene>
    <name evidence="2" type="ORF">PF327_03030</name>
</gene>
<keyword evidence="3" id="KW-1185">Reference proteome</keyword>